<dbReference type="Proteomes" id="UP000229740">
    <property type="component" value="Unassembled WGS sequence"/>
</dbReference>
<protein>
    <submittedName>
        <fullName evidence="1">Uncharacterized protein</fullName>
    </submittedName>
</protein>
<name>A0A2G6E0C8_9BACT</name>
<gene>
    <name evidence="1" type="ORF">CSB45_15510</name>
</gene>
<comment type="caution">
    <text evidence="1">The sequence shown here is derived from an EMBL/GenBank/DDBJ whole genome shotgun (WGS) entry which is preliminary data.</text>
</comment>
<dbReference type="EMBL" id="PDPS01000074">
    <property type="protein sequence ID" value="PID55536.1"/>
    <property type="molecule type" value="Genomic_DNA"/>
</dbReference>
<evidence type="ECO:0000313" key="2">
    <source>
        <dbReference type="Proteomes" id="UP000229740"/>
    </source>
</evidence>
<dbReference type="AlphaFoldDB" id="A0A2G6E0C8"/>
<proteinExistence type="predicted"/>
<accession>A0A2G6E0C8</accession>
<reference evidence="1 2" key="1">
    <citation type="submission" date="2017-10" db="EMBL/GenBank/DDBJ databases">
        <title>Novel microbial diversity and functional potential in the marine mammal oral microbiome.</title>
        <authorList>
            <person name="Dudek N.K."/>
            <person name="Sun C.L."/>
            <person name="Burstein D."/>
            <person name="Kantor R.S."/>
            <person name="Aliaga Goltsman D.S."/>
            <person name="Bik E.M."/>
            <person name="Thomas B.C."/>
            <person name="Banfield J.F."/>
            <person name="Relman D.A."/>
        </authorList>
    </citation>
    <scope>NUCLEOTIDE SEQUENCE [LARGE SCALE GENOMIC DNA]</scope>
    <source>
        <strain evidence="1">DOLZORAL124_49_17</strain>
    </source>
</reference>
<organism evidence="1 2">
    <name type="scientific">candidate division KSB3 bacterium</name>
    <dbReference type="NCBI Taxonomy" id="2044937"/>
    <lineage>
        <taxon>Bacteria</taxon>
        <taxon>candidate division KSB3</taxon>
    </lineage>
</organism>
<sequence length="105" mass="11910">MARGSLNSNQTNTEKDCFMGEFVKVVQQHTATAQQHSFPAHHFLPYILNCFYKFTSVFHCGCNTVFRRRFPSVFCLENTRPAPEKTLAGIGQTGSIAFTRTAFLR</sequence>
<evidence type="ECO:0000313" key="1">
    <source>
        <dbReference type="EMBL" id="PID55536.1"/>
    </source>
</evidence>